<dbReference type="Pfam" id="PF05175">
    <property type="entry name" value="MTS"/>
    <property type="match status" value="1"/>
</dbReference>
<feature type="binding site" evidence="4">
    <location>
        <begin position="211"/>
        <end position="214"/>
    </location>
    <ligand>
        <name>substrate</name>
    </ligand>
</feature>
<dbReference type="GO" id="GO:0003676">
    <property type="term" value="F:nucleic acid binding"/>
    <property type="evidence" value="ECO:0007669"/>
    <property type="project" value="InterPro"/>
</dbReference>
<dbReference type="RefSeq" id="WP_316431488.1">
    <property type="nucleotide sequence ID" value="NZ_CP053586.1"/>
</dbReference>
<dbReference type="GO" id="GO:0102559">
    <property type="term" value="F:peptide chain release factor N(5)-glutamine methyltransferase activity"/>
    <property type="evidence" value="ECO:0007669"/>
    <property type="project" value="UniProtKB-EC"/>
</dbReference>
<evidence type="ECO:0000259" key="5">
    <source>
        <dbReference type="Pfam" id="PF05175"/>
    </source>
</evidence>
<dbReference type="InterPro" id="IPR019874">
    <property type="entry name" value="RF_methyltr_PrmC"/>
</dbReference>
<dbReference type="EMBL" id="CP053586">
    <property type="protein sequence ID" value="WNZ25343.1"/>
    <property type="molecule type" value="Genomic_DNA"/>
</dbReference>
<gene>
    <name evidence="4 6" type="primary">prmC</name>
    <name evidence="6" type="ORF">HJG54_22485</name>
</gene>
<evidence type="ECO:0000313" key="6">
    <source>
        <dbReference type="EMBL" id="WNZ25343.1"/>
    </source>
</evidence>
<dbReference type="HAMAP" id="MF_02126">
    <property type="entry name" value="RF_methyltr_PrmC"/>
    <property type="match status" value="1"/>
</dbReference>
<dbReference type="PROSITE" id="PS00092">
    <property type="entry name" value="N6_MTASE"/>
    <property type="match status" value="1"/>
</dbReference>
<dbReference type="CDD" id="cd02440">
    <property type="entry name" value="AdoMet_MTases"/>
    <property type="match status" value="1"/>
</dbReference>
<evidence type="ECO:0000256" key="4">
    <source>
        <dbReference type="HAMAP-Rule" id="MF_02126"/>
    </source>
</evidence>
<dbReference type="EC" id="2.1.1.297" evidence="4"/>
<dbReference type="PANTHER" id="PTHR47441:SF3">
    <property type="entry name" value="RELEASE FACTOR GLUTAMINE METHYLTRANSFERASE"/>
    <property type="match status" value="1"/>
</dbReference>
<protein>
    <recommendedName>
        <fullName evidence="4">Release factor glutamine methyltransferase</fullName>
        <shortName evidence="4">RF MTase</shortName>
        <ecNumber evidence="4">2.1.1.297</ecNumber>
    </recommendedName>
    <alternativeName>
        <fullName evidence="4">N5-glutamine methyltransferase PrmC</fullName>
    </alternativeName>
    <alternativeName>
        <fullName evidence="4">Protein-(glutamine-N5) MTase PrmC</fullName>
    </alternativeName>
    <alternativeName>
        <fullName evidence="4">Protein-glutamine N-methyltransferase PrmC</fullName>
    </alternativeName>
</protein>
<dbReference type="InterPro" id="IPR002052">
    <property type="entry name" value="DNA_methylase_N6_adenine_CS"/>
</dbReference>
<evidence type="ECO:0000256" key="2">
    <source>
        <dbReference type="ARBA" id="ARBA00022679"/>
    </source>
</evidence>
<keyword evidence="1 4" id="KW-0489">Methyltransferase</keyword>
<dbReference type="AlphaFoldDB" id="A0AA96WH24"/>
<dbReference type="InterPro" id="IPR007848">
    <property type="entry name" value="Small_mtfrase_dom"/>
</dbReference>
<feature type="binding site" evidence="4">
    <location>
        <begin position="142"/>
        <end position="146"/>
    </location>
    <ligand>
        <name>S-adenosyl-L-methionine</name>
        <dbReference type="ChEBI" id="CHEBI:59789"/>
    </ligand>
</feature>
<sequence length="306" mass="33473">MANFPPSPTHTISGPVLYHWRKQAQAQAIAAEVPVVEVDWLLQALTDLDRLALRLETFQTKPEITLACSPADLDQLWQRRLQQRIPVQYLAGCVPWRQFSLTVSPAVLIPRPETELLIDLALAAVEQSACSEPRQGHWADLGTGSGAIALGLADALPQAKIHAVETSAAALAIAQQNAQQFRMASRIQFYQGSWFAPLQHLRGQLSGMVSNPPYIPRSQISDLQPEVAQHEPQLALDGGEDGLDCVRQLISDAPAYLQSGGIWLVELMAGQAKTVATLLQAQGDYQSIAIHPDLAGVERFVLAYRR</sequence>
<accession>A0AA96WH24</accession>
<dbReference type="NCBIfam" id="TIGR00536">
    <property type="entry name" value="hemK_fam"/>
    <property type="match status" value="1"/>
</dbReference>
<name>A0AA96WH24_9CYAN</name>
<keyword evidence="3 4" id="KW-0949">S-adenosyl-L-methionine</keyword>
<dbReference type="InterPro" id="IPR029063">
    <property type="entry name" value="SAM-dependent_MTases_sf"/>
</dbReference>
<dbReference type="Gene3D" id="3.40.50.150">
    <property type="entry name" value="Vaccinia Virus protein VP39"/>
    <property type="match status" value="1"/>
</dbReference>
<dbReference type="GO" id="GO:0032259">
    <property type="term" value="P:methylation"/>
    <property type="evidence" value="ECO:0007669"/>
    <property type="project" value="UniProtKB-KW"/>
</dbReference>
<reference evidence="6" key="1">
    <citation type="submission" date="2020-05" db="EMBL/GenBank/DDBJ databases">
        <authorList>
            <person name="Zhu T."/>
            <person name="Keshari N."/>
            <person name="Lu X."/>
        </authorList>
    </citation>
    <scope>NUCLEOTIDE SEQUENCE</scope>
    <source>
        <strain evidence="6">NK1-12</strain>
    </source>
</reference>
<feature type="binding site" evidence="4">
    <location>
        <position position="211"/>
    </location>
    <ligand>
        <name>S-adenosyl-L-methionine</name>
        <dbReference type="ChEBI" id="CHEBI:59789"/>
    </ligand>
</feature>
<comment type="similarity">
    <text evidence="4">Belongs to the protein N5-glutamine methyltransferase family. PrmC subfamily.</text>
</comment>
<dbReference type="PANTHER" id="PTHR47441">
    <property type="match status" value="1"/>
</dbReference>
<feature type="binding site" evidence="4">
    <location>
        <position position="194"/>
    </location>
    <ligand>
        <name>S-adenosyl-L-methionine</name>
        <dbReference type="ChEBI" id="CHEBI:59789"/>
    </ligand>
</feature>
<keyword evidence="2 4" id="KW-0808">Transferase</keyword>
<organism evidence="6">
    <name type="scientific">Leptolyngbya sp. NK1-12</name>
    <dbReference type="NCBI Taxonomy" id="2547451"/>
    <lineage>
        <taxon>Bacteria</taxon>
        <taxon>Bacillati</taxon>
        <taxon>Cyanobacteriota</taxon>
        <taxon>Cyanophyceae</taxon>
        <taxon>Leptolyngbyales</taxon>
        <taxon>Leptolyngbyaceae</taxon>
        <taxon>Leptolyngbya group</taxon>
        <taxon>Leptolyngbya</taxon>
    </lineage>
</organism>
<dbReference type="Gene3D" id="1.10.8.10">
    <property type="entry name" value="DNA helicase RuvA subunit, C-terminal domain"/>
    <property type="match status" value="1"/>
</dbReference>
<comment type="function">
    <text evidence="4">Methylates the class 1 translation termination release factors RF1/PrfA and RF2/PrfB on the glutamine residue of the universally conserved GGQ motif.</text>
</comment>
<feature type="domain" description="Methyltransferase small" evidence="5">
    <location>
        <begin position="132"/>
        <end position="219"/>
    </location>
</feature>
<feature type="binding site" evidence="4">
    <location>
        <position position="165"/>
    </location>
    <ligand>
        <name>S-adenosyl-L-methionine</name>
        <dbReference type="ChEBI" id="CHEBI:59789"/>
    </ligand>
</feature>
<dbReference type="SUPFAM" id="SSF53335">
    <property type="entry name" value="S-adenosyl-L-methionine-dependent methyltransferases"/>
    <property type="match status" value="1"/>
</dbReference>
<dbReference type="NCBIfam" id="TIGR03534">
    <property type="entry name" value="RF_mod_PrmC"/>
    <property type="match status" value="1"/>
</dbReference>
<dbReference type="InterPro" id="IPR052663">
    <property type="entry name" value="RF_glutamine_MTase_cyano"/>
</dbReference>
<evidence type="ECO:0000256" key="3">
    <source>
        <dbReference type="ARBA" id="ARBA00022691"/>
    </source>
</evidence>
<dbReference type="InterPro" id="IPR004556">
    <property type="entry name" value="HemK-like"/>
</dbReference>
<comment type="catalytic activity">
    <reaction evidence="4">
        <text>L-glutaminyl-[peptide chain release factor] + S-adenosyl-L-methionine = N(5)-methyl-L-glutaminyl-[peptide chain release factor] + S-adenosyl-L-homocysteine + H(+)</text>
        <dbReference type="Rhea" id="RHEA:42896"/>
        <dbReference type="Rhea" id="RHEA-COMP:10271"/>
        <dbReference type="Rhea" id="RHEA-COMP:10272"/>
        <dbReference type="ChEBI" id="CHEBI:15378"/>
        <dbReference type="ChEBI" id="CHEBI:30011"/>
        <dbReference type="ChEBI" id="CHEBI:57856"/>
        <dbReference type="ChEBI" id="CHEBI:59789"/>
        <dbReference type="ChEBI" id="CHEBI:61891"/>
        <dbReference type="EC" id="2.1.1.297"/>
    </reaction>
</comment>
<proteinExistence type="inferred from homology"/>
<evidence type="ECO:0000256" key="1">
    <source>
        <dbReference type="ARBA" id="ARBA00022603"/>
    </source>
</evidence>